<evidence type="ECO:0000313" key="3">
    <source>
        <dbReference type="Proteomes" id="UP000001514"/>
    </source>
</evidence>
<dbReference type="HOGENOM" id="CLU_676866_0_0_1"/>
<organism evidence="3">
    <name type="scientific">Selaginella moellendorffii</name>
    <name type="common">Spikemoss</name>
    <dbReference type="NCBI Taxonomy" id="88036"/>
    <lineage>
        <taxon>Eukaryota</taxon>
        <taxon>Viridiplantae</taxon>
        <taxon>Streptophyta</taxon>
        <taxon>Embryophyta</taxon>
        <taxon>Tracheophyta</taxon>
        <taxon>Lycopodiopsida</taxon>
        <taxon>Selaginellales</taxon>
        <taxon>Selaginellaceae</taxon>
        <taxon>Selaginella</taxon>
    </lineage>
</organism>
<dbReference type="Gramene" id="EFJ21669">
    <property type="protein sequence ID" value="EFJ21669"/>
    <property type="gene ID" value="SELMODRAFT_417059"/>
</dbReference>
<dbReference type="InterPro" id="IPR021109">
    <property type="entry name" value="Peptidase_aspartic_dom_sf"/>
</dbReference>
<dbReference type="InParanoid" id="D8S184"/>
<gene>
    <name evidence="2" type="ORF">SELMODRAFT_417059</name>
</gene>
<dbReference type="SUPFAM" id="SSF50630">
    <property type="entry name" value="Acid proteases"/>
    <property type="match status" value="1"/>
</dbReference>
<sequence>MKFSSIPAARKLKIRDGECSRSSMLMLEAETPSGMDGKMPNGRWSSMPTEVLDGKMPNGRWSSMYVITIFLVTMLCVVNAQVVRLPLTLKSRPEFGLWATIPINGLPVSFLVDTGSAAPFVLDEPDLDRIRGSFGQAHEIEGKNCVYCTNISYAGGHWVKGHFKESQWLVGNKLKQTRFLLANEWSGKGLDGSRGSTVKALLGFGQREDSIISQWKYDRFSHWHNGDRGEIVFGVSGHPKGAVIIKLANADTVYKTQVYRLTYDSESIAVNLNIPWDTGTENTWFDTRWHSIAKLALPTVSSRAVSPWVFLSSLLKAVITSSGKSHSIRKGHALPSSKSLALKQALRMLGTARRPWESRAHLLLSITETSIRRSPSRRSSVARLLVELKSCRESMEDLDGVVDAADE</sequence>
<dbReference type="Gene3D" id="2.40.70.10">
    <property type="entry name" value="Acid Proteases"/>
    <property type="match status" value="1"/>
</dbReference>
<dbReference type="KEGG" id="smo:SELMODRAFT_417059"/>
<dbReference type="Proteomes" id="UP000001514">
    <property type="component" value="Unassembled WGS sequence"/>
</dbReference>
<reference evidence="2 3" key="1">
    <citation type="journal article" date="2011" name="Science">
        <title>The Selaginella genome identifies genetic changes associated with the evolution of vascular plants.</title>
        <authorList>
            <person name="Banks J.A."/>
            <person name="Nishiyama T."/>
            <person name="Hasebe M."/>
            <person name="Bowman J.L."/>
            <person name="Gribskov M."/>
            <person name="dePamphilis C."/>
            <person name="Albert V.A."/>
            <person name="Aono N."/>
            <person name="Aoyama T."/>
            <person name="Ambrose B.A."/>
            <person name="Ashton N.W."/>
            <person name="Axtell M.J."/>
            <person name="Barker E."/>
            <person name="Barker M.S."/>
            <person name="Bennetzen J.L."/>
            <person name="Bonawitz N.D."/>
            <person name="Chapple C."/>
            <person name="Cheng C."/>
            <person name="Correa L.G."/>
            <person name="Dacre M."/>
            <person name="DeBarry J."/>
            <person name="Dreyer I."/>
            <person name="Elias M."/>
            <person name="Engstrom E.M."/>
            <person name="Estelle M."/>
            <person name="Feng L."/>
            <person name="Finet C."/>
            <person name="Floyd S.K."/>
            <person name="Frommer W.B."/>
            <person name="Fujita T."/>
            <person name="Gramzow L."/>
            <person name="Gutensohn M."/>
            <person name="Harholt J."/>
            <person name="Hattori M."/>
            <person name="Heyl A."/>
            <person name="Hirai T."/>
            <person name="Hiwatashi Y."/>
            <person name="Ishikawa M."/>
            <person name="Iwata M."/>
            <person name="Karol K.G."/>
            <person name="Koehler B."/>
            <person name="Kolukisaoglu U."/>
            <person name="Kubo M."/>
            <person name="Kurata T."/>
            <person name="Lalonde S."/>
            <person name="Li K."/>
            <person name="Li Y."/>
            <person name="Litt A."/>
            <person name="Lyons E."/>
            <person name="Manning G."/>
            <person name="Maruyama T."/>
            <person name="Michael T.P."/>
            <person name="Mikami K."/>
            <person name="Miyazaki S."/>
            <person name="Morinaga S."/>
            <person name="Murata T."/>
            <person name="Mueller-Roeber B."/>
            <person name="Nelson D.R."/>
            <person name="Obara M."/>
            <person name="Oguri Y."/>
            <person name="Olmstead R.G."/>
            <person name="Onodera N."/>
            <person name="Petersen B.L."/>
            <person name="Pils B."/>
            <person name="Prigge M."/>
            <person name="Rensing S.A."/>
            <person name="Riano-Pachon D.M."/>
            <person name="Roberts A.W."/>
            <person name="Sato Y."/>
            <person name="Scheller H.V."/>
            <person name="Schulz B."/>
            <person name="Schulz C."/>
            <person name="Shakirov E.V."/>
            <person name="Shibagaki N."/>
            <person name="Shinohara N."/>
            <person name="Shippen D.E."/>
            <person name="Soerensen I."/>
            <person name="Sotooka R."/>
            <person name="Sugimoto N."/>
            <person name="Sugita M."/>
            <person name="Sumikawa N."/>
            <person name="Tanurdzic M."/>
            <person name="Theissen G."/>
            <person name="Ulvskov P."/>
            <person name="Wakazuki S."/>
            <person name="Weng J.K."/>
            <person name="Willats W.W."/>
            <person name="Wipf D."/>
            <person name="Wolf P.G."/>
            <person name="Yang L."/>
            <person name="Zimmer A.D."/>
            <person name="Zhu Q."/>
            <person name="Mitros T."/>
            <person name="Hellsten U."/>
            <person name="Loque D."/>
            <person name="Otillar R."/>
            <person name="Salamov A."/>
            <person name="Schmutz J."/>
            <person name="Shapiro H."/>
            <person name="Lindquist E."/>
            <person name="Lucas S."/>
            <person name="Rokhsar D."/>
            <person name="Grigoriev I.V."/>
        </authorList>
    </citation>
    <scope>NUCLEOTIDE SEQUENCE [LARGE SCALE GENOMIC DNA]</scope>
</reference>
<evidence type="ECO:0000313" key="2">
    <source>
        <dbReference type="EMBL" id="EFJ21669.1"/>
    </source>
</evidence>
<keyword evidence="1" id="KW-1133">Transmembrane helix</keyword>
<proteinExistence type="predicted"/>
<accession>D8S184</accession>
<keyword evidence="1" id="KW-0812">Transmembrane</keyword>
<name>D8S184_SELML</name>
<keyword evidence="1" id="KW-0472">Membrane</keyword>
<dbReference type="EMBL" id="GL377598">
    <property type="protein sequence ID" value="EFJ21669.1"/>
    <property type="molecule type" value="Genomic_DNA"/>
</dbReference>
<feature type="transmembrane region" description="Helical" evidence="1">
    <location>
        <begin position="64"/>
        <end position="83"/>
    </location>
</feature>
<evidence type="ECO:0008006" key="4">
    <source>
        <dbReference type="Google" id="ProtNLM"/>
    </source>
</evidence>
<evidence type="ECO:0000256" key="1">
    <source>
        <dbReference type="SAM" id="Phobius"/>
    </source>
</evidence>
<protein>
    <recommendedName>
        <fullName evidence="4">Peptidase A1 domain-containing protein</fullName>
    </recommendedName>
</protein>
<keyword evidence="3" id="KW-1185">Reference proteome</keyword>
<dbReference type="AlphaFoldDB" id="D8S184"/>